<name>A0A5J9WV89_9POAL</name>
<dbReference type="EMBL" id="RWGY01000002">
    <property type="protein sequence ID" value="TVU51675.1"/>
    <property type="molecule type" value="Genomic_DNA"/>
</dbReference>
<protein>
    <submittedName>
        <fullName evidence="2">Uncharacterized protein</fullName>
    </submittedName>
</protein>
<evidence type="ECO:0000313" key="2">
    <source>
        <dbReference type="EMBL" id="TVU51675.1"/>
    </source>
</evidence>
<feature type="compositionally biased region" description="Polar residues" evidence="1">
    <location>
        <begin position="13"/>
        <end position="63"/>
    </location>
</feature>
<feature type="compositionally biased region" description="Polar residues" evidence="1">
    <location>
        <begin position="70"/>
        <end position="99"/>
    </location>
</feature>
<accession>A0A5J9WV89</accession>
<dbReference type="Gramene" id="TVU51675">
    <property type="protein sequence ID" value="TVU51675"/>
    <property type="gene ID" value="EJB05_03116"/>
</dbReference>
<evidence type="ECO:0000256" key="1">
    <source>
        <dbReference type="SAM" id="MobiDB-lite"/>
    </source>
</evidence>
<feature type="non-terminal residue" evidence="2">
    <location>
        <position position="1"/>
    </location>
</feature>
<feature type="compositionally biased region" description="Basic and acidic residues" evidence="1">
    <location>
        <begin position="250"/>
        <end position="261"/>
    </location>
</feature>
<feature type="region of interest" description="Disordered" evidence="1">
    <location>
        <begin position="250"/>
        <end position="307"/>
    </location>
</feature>
<feature type="region of interest" description="Disordered" evidence="1">
    <location>
        <begin position="1"/>
        <end position="148"/>
    </location>
</feature>
<feature type="compositionally biased region" description="Basic residues" evidence="1">
    <location>
        <begin position="1"/>
        <end position="10"/>
    </location>
</feature>
<sequence length="307" mass="33345">MHGLRHKRLLSRPSPTGGSSQRATADSGNSQRSNANRADSQRVSAGGVNSQRSNVNPAGSQRVNADDVNPQRSNGNPADSQRVSADCVNSQRSSANHVNQRVDAVGVGSQMSSGEEDSNDGAIAATGVSVDPPKRGRKKGSTTKLRVAPSAGKSLFTVSRQHRRKAECNLDSYLRKRVSDMLHQARLDAVKKHANVVEENELLRERNESLLEENGVNRELILTFYADFGKDPPTHLLDRLARIDAGRHQWTSRPDDMHNTDNDSDESNDESNDDLHSADGRGNGMHGEEGSSDMDGEVNCGGQDMEE</sequence>
<gene>
    <name evidence="2" type="ORF">EJB05_03116</name>
</gene>
<keyword evidence="3" id="KW-1185">Reference proteome</keyword>
<feature type="compositionally biased region" description="Acidic residues" evidence="1">
    <location>
        <begin position="262"/>
        <end position="272"/>
    </location>
</feature>
<dbReference type="AlphaFoldDB" id="A0A5J9WV89"/>
<organism evidence="2 3">
    <name type="scientific">Eragrostis curvula</name>
    <name type="common">weeping love grass</name>
    <dbReference type="NCBI Taxonomy" id="38414"/>
    <lineage>
        <taxon>Eukaryota</taxon>
        <taxon>Viridiplantae</taxon>
        <taxon>Streptophyta</taxon>
        <taxon>Embryophyta</taxon>
        <taxon>Tracheophyta</taxon>
        <taxon>Spermatophyta</taxon>
        <taxon>Magnoliopsida</taxon>
        <taxon>Liliopsida</taxon>
        <taxon>Poales</taxon>
        <taxon>Poaceae</taxon>
        <taxon>PACMAD clade</taxon>
        <taxon>Chloridoideae</taxon>
        <taxon>Eragrostideae</taxon>
        <taxon>Eragrostidinae</taxon>
        <taxon>Eragrostis</taxon>
    </lineage>
</organism>
<dbReference type="Proteomes" id="UP000324897">
    <property type="component" value="Chromosome 6"/>
</dbReference>
<comment type="caution">
    <text evidence="2">The sequence shown here is derived from an EMBL/GenBank/DDBJ whole genome shotgun (WGS) entry which is preliminary data.</text>
</comment>
<reference evidence="2 3" key="1">
    <citation type="journal article" date="2019" name="Sci. Rep.">
        <title>A high-quality genome of Eragrostis curvula grass provides insights into Poaceae evolution and supports new strategies to enhance forage quality.</title>
        <authorList>
            <person name="Carballo J."/>
            <person name="Santos B.A.C.M."/>
            <person name="Zappacosta D."/>
            <person name="Garbus I."/>
            <person name="Selva J.P."/>
            <person name="Gallo C.A."/>
            <person name="Diaz A."/>
            <person name="Albertini E."/>
            <person name="Caccamo M."/>
            <person name="Echenique V."/>
        </authorList>
    </citation>
    <scope>NUCLEOTIDE SEQUENCE [LARGE SCALE GENOMIC DNA]</scope>
    <source>
        <strain evidence="3">cv. Victoria</strain>
        <tissue evidence="2">Leaf</tissue>
    </source>
</reference>
<proteinExistence type="predicted"/>
<evidence type="ECO:0000313" key="3">
    <source>
        <dbReference type="Proteomes" id="UP000324897"/>
    </source>
</evidence>